<name>A0A6I4VY66_9BACL</name>
<feature type="transmembrane region" description="Helical" evidence="5">
    <location>
        <begin position="634"/>
        <end position="653"/>
    </location>
</feature>
<sequence>MKLFQVFMQDLKKFFKQPMLIITFVAVACVPILYSGFLLKGTWDPYGKLENLPIAVVNLDKGATYQGEPMNVGKEFVDELKKNPKFAWKFVTQEEAENGMINNHYYAMITIPQNFSTDAASLTNDHPNQSTIEYESNSYYNFIAGQISENATKELQNQLSDNLTEAYTRSIFNQFSKLSNGLQTAGDGATDLDKGAVQLRDGLTVVTKNLSTLSLGALKLQESIKLLHKGSTQLAKGTADLSKGAHDLANGTQKLASAGHQLEKGASDAKTGSDALVKGIQSSKQGADQLTAGLTSSLEGSKQLESGLTISHASSKELAEGTAQVAGGLQQLKTTHPELALDPAFQKLLAASLAVSTGATKLSEGQSQLLSGSQTLSAGQKQLLTGSQKLSRGNSQLLQGATKLQVGQQQLASGLHQYNTKFADIVTGSQKLAQGARQANTGASKLNTGLGQLLAGSGSLGTGTQKLTTGAHKLEVGASKLSNGSGELASKLNDAADRTADFKADDQTIKMLSTPVSIQANDDRHISAYGYGIAPYFISLALFAGSLVFTTVFSARTSTSQKDASGWKLFVSKTLTFGLMSFAQAMIVSTLLVYVLGLQVQNIPLFYCFTALVAFTFMFFCQAMVTLFDQVGRFIILLVMIFQLASSAGTFPYELLPGWAKVLHPWLPMTYSIRGFRDVISSANYGDLQGNINHLLIFLIIFLILTIGYFYFNRPKPKRKPARRLVKV</sequence>
<dbReference type="Gene3D" id="3.40.1710.10">
    <property type="entry name" value="abc type-2 transporter like domain"/>
    <property type="match status" value="1"/>
</dbReference>
<dbReference type="GO" id="GO:0140359">
    <property type="term" value="F:ABC-type transporter activity"/>
    <property type="evidence" value="ECO:0007669"/>
    <property type="project" value="InterPro"/>
</dbReference>
<dbReference type="NCBIfam" id="TIGR03057">
    <property type="entry name" value="xxxLxxG_by_4"/>
    <property type="match status" value="1"/>
</dbReference>
<dbReference type="SUPFAM" id="SSF101967">
    <property type="entry name" value="Adhesin YadA, collagen-binding domain"/>
    <property type="match status" value="1"/>
</dbReference>
<feature type="transmembrane region" description="Helical" evidence="5">
    <location>
        <begin position="20"/>
        <end position="39"/>
    </location>
</feature>
<keyword evidence="4 5" id="KW-0472">Membrane</keyword>
<organism evidence="7 8">
    <name type="scientific">Shimazuella alba</name>
    <dbReference type="NCBI Taxonomy" id="2690964"/>
    <lineage>
        <taxon>Bacteria</taxon>
        <taxon>Bacillati</taxon>
        <taxon>Bacillota</taxon>
        <taxon>Bacilli</taxon>
        <taxon>Bacillales</taxon>
        <taxon>Thermoactinomycetaceae</taxon>
        <taxon>Shimazuella</taxon>
    </lineage>
</organism>
<keyword evidence="3 5" id="KW-1133">Transmembrane helix</keyword>
<dbReference type="RefSeq" id="WP_160800751.1">
    <property type="nucleotide sequence ID" value="NZ_WUUL01000003.1"/>
</dbReference>
<feature type="transmembrane region" description="Helical" evidence="5">
    <location>
        <begin position="533"/>
        <end position="555"/>
    </location>
</feature>
<dbReference type="InterPro" id="IPR017501">
    <property type="entry name" value="Phage_infect_YhgE_C"/>
</dbReference>
<dbReference type="GO" id="GO:0016020">
    <property type="term" value="C:membrane"/>
    <property type="evidence" value="ECO:0007669"/>
    <property type="project" value="UniProtKB-SubCell"/>
</dbReference>
<dbReference type="EMBL" id="WUUL01000003">
    <property type="protein sequence ID" value="MXQ53404.1"/>
    <property type="molecule type" value="Genomic_DNA"/>
</dbReference>
<evidence type="ECO:0000256" key="2">
    <source>
        <dbReference type="ARBA" id="ARBA00022692"/>
    </source>
</evidence>
<feature type="domain" description="ABC-2 type transporter transmembrane" evidence="6">
    <location>
        <begin position="487"/>
        <end position="707"/>
    </location>
</feature>
<dbReference type="PROSITE" id="PS51257">
    <property type="entry name" value="PROKAR_LIPOPROTEIN"/>
    <property type="match status" value="1"/>
</dbReference>
<feature type="transmembrane region" description="Helical" evidence="5">
    <location>
        <begin position="603"/>
        <end position="627"/>
    </location>
</feature>
<feature type="transmembrane region" description="Helical" evidence="5">
    <location>
        <begin position="692"/>
        <end position="712"/>
    </location>
</feature>
<reference evidence="7 8" key="1">
    <citation type="submission" date="2019-12" db="EMBL/GenBank/DDBJ databases">
        <title>Whole-genome analyses of novel actinobacteria.</title>
        <authorList>
            <person name="Sahin N."/>
            <person name="Saygin H."/>
        </authorList>
    </citation>
    <scope>NUCLEOTIDE SEQUENCE [LARGE SCALE GENOMIC DNA]</scope>
    <source>
        <strain evidence="7 8">KC615</strain>
    </source>
</reference>
<dbReference type="InterPro" id="IPR017500">
    <property type="entry name" value="Phage_infect_YhgE_N"/>
</dbReference>
<dbReference type="AlphaFoldDB" id="A0A6I4VY66"/>
<dbReference type="PANTHER" id="PTHR43077">
    <property type="entry name" value="TRANSPORT PERMEASE YVFS-RELATED"/>
    <property type="match status" value="1"/>
</dbReference>
<comment type="subcellular location">
    <subcellularLocation>
        <location evidence="1">Membrane</location>
        <topology evidence="1">Multi-pass membrane protein</topology>
    </subcellularLocation>
</comment>
<evidence type="ECO:0000313" key="7">
    <source>
        <dbReference type="EMBL" id="MXQ53404.1"/>
    </source>
</evidence>
<feature type="domain" description="ABC-2 type transporter transmembrane" evidence="6">
    <location>
        <begin position="26"/>
        <end position="173"/>
    </location>
</feature>
<dbReference type="Pfam" id="PF12698">
    <property type="entry name" value="ABC2_membrane_3"/>
    <property type="match status" value="2"/>
</dbReference>
<proteinExistence type="predicted"/>
<evidence type="ECO:0000313" key="8">
    <source>
        <dbReference type="Proteomes" id="UP000430692"/>
    </source>
</evidence>
<comment type="caution">
    <text evidence="7">The sequence shown here is derived from an EMBL/GenBank/DDBJ whole genome shotgun (WGS) entry which is preliminary data.</text>
</comment>
<dbReference type="Proteomes" id="UP000430692">
    <property type="component" value="Unassembled WGS sequence"/>
</dbReference>
<dbReference type="InterPro" id="IPR023908">
    <property type="entry name" value="xxxLxxG_rpt"/>
</dbReference>
<protein>
    <submittedName>
        <fullName evidence="7">ABC transporter permease</fullName>
    </submittedName>
</protein>
<evidence type="ECO:0000256" key="4">
    <source>
        <dbReference type="ARBA" id="ARBA00023136"/>
    </source>
</evidence>
<accession>A0A6I4VY66</accession>
<evidence type="ECO:0000259" key="6">
    <source>
        <dbReference type="Pfam" id="PF12698"/>
    </source>
</evidence>
<evidence type="ECO:0000256" key="3">
    <source>
        <dbReference type="ARBA" id="ARBA00022989"/>
    </source>
</evidence>
<feature type="transmembrane region" description="Helical" evidence="5">
    <location>
        <begin position="575"/>
        <end position="597"/>
    </location>
</feature>
<keyword evidence="2 5" id="KW-0812">Transmembrane</keyword>
<gene>
    <name evidence="7" type="ORF">GSM42_06600</name>
</gene>
<dbReference type="InterPro" id="IPR011049">
    <property type="entry name" value="Serralysin-like_metalloprot_C"/>
</dbReference>
<evidence type="ECO:0000256" key="5">
    <source>
        <dbReference type="SAM" id="Phobius"/>
    </source>
</evidence>
<dbReference type="NCBIfam" id="TIGR03062">
    <property type="entry name" value="pip_yhgE_Cterm"/>
    <property type="match status" value="1"/>
</dbReference>
<dbReference type="NCBIfam" id="TIGR03061">
    <property type="entry name" value="pip_yhgE_Nterm"/>
    <property type="match status" value="1"/>
</dbReference>
<dbReference type="InterPro" id="IPR013525">
    <property type="entry name" value="ABC2_TM"/>
</dbReference>
<evidence type="ECO:0000256" key="1">
    <source>
        <dbReference type="ARBA" id="ARBA00004141"/>
    </source>
</evidence>
<dbReference type="PANTHER" id="PTHR43077:SF5">
    <property type="entry name" value="PHAGE INFECTION PROTEIN"/>
    <property type="match status" value="1"/>
</dbReference>
<dbReference type="InterPro" id="IPR051328">
    <property type="entry name" value="T7SS_ABC-Transporter"/>
</dbReference>
<keyword evidence="8" id="KW-1185">Reference proteome</keyword>